<gene>
    <name evidence="8" type="ORF">AMJ44_06065</name>
</gene>
<evidence type="ECO:0000313" key="8">
    <source>
        <dbReference type="EMBL" id="KPJ68637.1"/>
    </source>
</evidence>
<proteinExistence type="inferred from homology"/>
<feature type="transmembrane region" description="Helical" evidence="7">
    <location>
        <begin position="32"/>
        <end position="52"/>
    </location>
</feature>
<keyword evidence="3" id="KW-1003">Cell membrane</keyword>
<feature type="transmembrane region" description="Helical" evidence="7">
    <location>
        <begin position="72"/>
        <end position="95"/>
    </location>
</feature>
<evidence type="ECO:0000256" key="2">
    <source>
        <dbReference type="ARBA" id="ARBA00006386"/>
    </source>
</evidence>
<dbReference type="Pfam" id="PF03773">
    <property type="entry name" value="ArsP_1"/>
    <property type="match status" value="1"/>
</dbReference>
<keyword evidence="4 7" id="KW-0812">Transmembrane</keyword>
<evidence type="ECO:0000256" key="6">
    <source>
        <dbReference type="ARBA" id="ARBA00023136"/>
    </source>
</evidence>
<dbReference type="EMBL" id="LIZX01000047">
    <property type="protein sequence ID" value="KPJ68637.1"/>
    <property type="molecule type" value="Genomic_DNA"/>
</dbReference>
<evidence type="ECO:0008006" key="10">
    <source>
        <dbReference type="Google" id="ProtNLM"/>
    </source>
</evidence>
<comment type="similarity">
    <text evidence="2">Belongs to the UPF0718 family.</text>
</comment>
<evidence type="ECO:0000256" key="5">
    <source>
        <dbReference type="ARBA" id="ARBA00022989"/>
    </source>
</evidence>
<keyword evidence="6 7" id="KW-0472">Membrane</keyword>
<name>A0A0S7Y1J9_UNCSA</name>
<feature type="transmembrane region" description="Helical" evidence="7">
    <location>
        <begin position="101"/>
        <end position="119"/>
    </location>
</feature>
<accession>A0A0S7Y1J9</accession>
<dbReference type="InterPro" id="IPR052923">
    <property type="entry name" value="UPF0718"/>
</dbReference>
<dbReference type="PANTHER" id="PTHR34184">
    <property type="entry name" value="UPF0718 PROTEIN YCGR"/>
    <property type="match status" value="1"/>
</dbReference>
<evidence type="ECO:0000256" key="3">
    <source>
        <dbReference type="ARBA" id="ARBA00022475"/>
    </source>
</evidence>
<dbReference type="Proteomes" id="UP000051861">
    <property type="component" value="Unassembled WGS sequence"/>
</dbReference>
<keyword evidence="5 7" id="KW-1133">Transmembrane helix</keyword>
<comment type="caution">
    <text evidence="8">The sequence shown here is derived from an EMBL/GenBank/DDBJ whole genome shotgun (WGS) entry which is preliminary data.</text>
</comment>
<sequence>MGIIALATLIIAYFVGENLPLTGLKTGGKMFLGILPLLIFAFIIAGMIQVLIPREFIVKYLGAESGFKGIMIGCVAGALTPGGPFISFPIVASIWKAGAGIGTVVAFVTAWSLWAVGRLPYEISLIGPKFALIRFASTLVFPPLAGIIAQTFFSKL</sequence>
<organism evidence="8 9">
    <name type="scientific">candidate division WOR-1 bacterium DG_54_3</name>
    <dbReference type="NCBI Taxonomy" id="1703775"/>
    <lineage>
        <taxon>Bacteria</taxon>
        <taxon>Bacillati</taxon>
        <taxon>Saganbacteria</taxon>
    </lineage>
</organism>
<evidence type="ECO:0000256" key="1">
    <source>
        <dbReference type="ARBA" id="ARBA00004651"/>
    </source>
</evidence>
<dbReference type="InterPro" id="IPR005524">
    <property type="entry name" value="DUF318"/>
</dbReference>
<evidence type="ECO:0000313" key="9">
    <source>
        <dbReference type="Proteomes" id="UP000051861"/>
    </source>
</evidence>
<feature type="transmembrane region" description="Helical" evidence="7">
    <location>
        <begin position="131"/>
        <end position="153"/>
    </location>
</feature>
<comment type="subcellular location">
    <subcellularLocation>
        <location evidence="1">Cell membrane</location>
        <topology evidence="1">Multi-pass membrane protein</topology>
    </subcellularLocation>
</comment>
<evidence type="ECO:0000256" key="7">
    <source>
        <dbReference type="SAM" id="Phobius"/>
    </source>
</evidence>
<dbReference type="AlphaFoldDB" id="A0A0S7Y1J9"/>
<dbReference type="PANTHER" id="PTHR34184:SF4">
    <property type="entry name" value="UPF0718 PROTEIN YCGR"/>
    <property type="match status" value="1"/>
</dbReference>
<protein>
    <recommendedName>
        <fullName evidence="10">Permease</fullName>
    </recommendedName>
</protein>
<evidence type="ECO:0000256" key="4">
    <source>
        <dbReference type="ARBA" id="ARBA00022692"/>
    </source>
</evidence>
<dbReference type="GO" id="GO:0005886">
    <property type="term" value="C:plasma membrane"/>
    <property type="evidence" value="ECO:0007669"/>
    <property type="project" value="UniProtKB-SubCell"/>
</dbReference>
<reference evidence="8 9" key="1">
    <citation type="journal article" date="2015" name="Microbiome">
        <title>Genomic resolution of linkages in carbon, nitrogen, and sulfur cycling among widespread estuary sediment bacteria.</title>
        <authorList>
            <person name="Baker B.J."/>
            <person name="Lazar C.S."/>
            <person name="Teske A.P."/>
            <person name="Dick G.J."/>
        </authorList>
    </citation>
    <scope>NUCLEOTIDE SEQUENCE [LARGE SCALE GENOMIC DNA]</scope>
    <source>
        <strain evidence="8">DG_54_3</strain>
    </source>
</reference>